<evidence type="ECO:0000313" key="3">
    <source>
        <dbReference type="Proteomes" id="UP001562354"/>
    </source>
</evidence>
<dbReference type="EMBL" id="JBFMKM010000012">
    <property type="protein sequence ID" value="KAL1302701.1"/>
    <property type="molecule type" value="Genomic_DNA"/>
</dbReference>
<proteinExistence type="predicted"/>
<organism evidence="2 3">
    <name type="scientific">Neodothiora populina</name>
    <dbReference type="NCBI Taxonomy" id="2781224"/>
    <lineage>
        <taxon>Eukaryota</taxon>
        <taxon>Fungi</taxon>
        <taxon>Dikarya</taxon>
        <taxon>Ascomycota</taxon>
        <taxon>Pezizomycotina</taxon>
        <taxon>Dothideomycetes</taxon>
        <taxon>Dothideomycetidae</taxon>
        <taxon>Dothideales</taxon>
        <taxon>Dothioraceae</taxon>
        <taxon>Neodothiora</taxon>
    </lineage>
</organism>
<dbReference type="Proteomes" id="UP001562354">
    <property type="component" value="Unassembled WGS sequence"/>
</dbReference>
<dbReference type="Gene3D" id="3.30.230.100">
    <property type="match status" value="1"/>
</dbReference>
<evidence type="ECO:0000313" key="2">
    <source>
        <dbReference type="EMBL" id="KAL1302701.1"/>
    </source>
</evidence>
<keyword evidence="3" id="KW-1185">Reference proteome</keyword>
<protein>
    <submittedName>
        <fullName evidence="2">Uncharacterized protein</fullName>
    </submittedName>
</protein>
<accession>A0ABR3P9F2</accession>
<feature type="compositionally biased region" description="Basic and acidic residues" evidence="1">
    <location>
        <begin position="165"/>
        <end position="182"/>
    </location>
</feature>
<sequence>MSLQSGSTPTNLASTLELSLALPRALPGSRIHLRLTLQPKTLLLFLSSSSGEGTQQASLGTFVYAMPDRYNPTQPLSTSLYTSPSSAITDSATRMAKILARRTGRAVYVGNSCSSFAAASSGDSGGLEGIGGVGGGEEGGFHSLEDEMEGFRRVVDVVLREVKREEEEGRLRDGDGGEKEVVGRVQGLSVR</sequence>
<comment type="caution">
    <text evidence="2">The sequence shown here is derived from an EMBL/GenBank/DDBJ whole genome shotgun (WGS) entry which is preliminary data.</text>
</comment>
<evidence type="ECO:0000256" key="1">
    <source>
        <dbReference type="SAM" id="MobiDB-lite"/>
    </source>
</evidence>
<dbReference type="RefSeq" id="XP_069198977.1">
    <property type="nucleotide sequence ID" value="XM_069342476.1"/>
</dbReference>
<feature type="region of interest" description="Disordered" evidence="1">
    <location>
        <begin position="165"/>
        <end position="191"/>
    </location>
</feature>
<reference evidence="2 3" key="1">
    <citation type="submission" date="2024-07" db="EMBL/GenBank/DDBJ databases">
        <title>Draft sequence of the Neodothiora populina.</title>
        <authorList>
            <person name="Drown D.D."/>
            <person name="Schuette U.S."/>
            <person name="Buechlein A.B."/>
            <person name="Rusch D.R."/>
            <person name="Winton L.W."/>
            <person name="Adams G.A."/>
        </authorList>
    </citation>
    <scope>NUCLEOTIDE SEQUENCE [LARGE SCALE GENOMIC DNA]</scope>
    <source>
        <strain evidence="2 3">CPC 39397</strain>
    </source>
</reference>
<name>A0ABR3P9F2_9PEZI</name>
<dbReference type="InterPro" id="IPR032157">
    <property type="entry name" value="PAC4"/>
</dbReference>
<dbReference type="Pfam" id="PF16093">
    <property type="entry name" value="PAC4"/>
    <property type="match status" value="1"/>
</dbReference>
<dbReference type="GeneID" id="95976763"/>
<gene>
    <name evidence="2" type="ORF">AAFC00_003061</name>
</gene>